<name>A0ABQ8AYT4_BRANA</name>
<accession>A0ABQ8AYT4</accession>
<comment type="caution">
    <text evidence="1">The sequence shown here is derived from an EMBL/GenBank/DDBJ whole genome shotgun (WGS) entry which is preliminary data.</text>
</comment>
<proteinExistence type="predicted"/>
<dbReference type="EMBL" id="JAGKQM010000012">
    <property type="protein sequence ID" value="KAH0897644.1"/>
    <property type="molecule type" value="Genomic_DNA"/>
</dbReference>
<evidence type="ECO:0000313" key="1">
    <source>
        <dbReference type="EMBL" id="KAH0897644.1"/>
    </source>
</evidence>
<sequence length="104" mass="11731">MWGQGSKRFHGCDLAVFLVRVICSVAKLHFYGVWVSFFLRMFGIQGVWTEQRFPLSSYEVSGFSSYRLAGKTAAISVFGCEVEITGWRARDRSGNSLSLAFTLF</sequence>
<keyword evidence="2" id="KW-1185">Reference proteome</keyword>
<evidence type="ECO:0000313" key="2">
    <source>
        <dbReference type="Proteomes" id="UP000824890"/>
    </source>
</evidence>
<evidence type="ECO:0008006" key="3">
    <source>
        <dbReference type="Google" id="ProtNLM"/>
    </source>
</evidence>
<protein>
    <recommendedName>
        <fullName evidence="3">Secreted protein</fullName>
    </recommendedName>
</protein>
<organism evidence="1 2">
    <name type="scientific">Brassica napus</name>
    <name type="common">Rape</name>
    <dbReference type="NCBI Taxonomy" id="3708"/>
    <lineage>
        <taxon>Eukaryota</taxon>
        <taxon>Viridiplantae</taxon>
        <taxon>Streptophyta</taxon>
        <taxon>Embryophyta</taxon>
        <taxon>Tracheophyta</taxon>
        <taxon>Spermatophyta</taxon>
        <taxon>Magnoliopsida</taxon>
        <taxon>eudicotyledons</taxon>
        <taxon>Gunneridae</taxon>
        <taxon>Pentapetalae</taxon>
        <taxon>rosids</taxon>
        <taxon>malvids</taxon>
        <taxon>Brassicales</taxon>
        <taxon>Brassicaceae</taxon>
        <taxon>Brassiceae</taxon>
        <taxon>Brassica</taxon>
    </lineage>
</organism>
<gene>
    <name evidence="1" type="ORF">HID58_047212</name>
</gene>
<reference evidence="1 2" key="1">
    <citation type="submission" date="2021-05" db="EMBL/GenBank/DDBJ databases">
        <title>Genome Assembly of Synthetic Allotetraploid Brassica napus Reveals Homoeologous Exchanges between Subgenomes.</title>
        <authorList>
            <person name="Davis J.T."/>
        </authorList>
    </citation>
    <scope>NUCLEOTIDE SEQUENCE [LARGE SCALE GENOMIC DNA]</scope>
    <source>
        <strain evidence="2">cv. Da-Ae</strain>
        <tissue evidence="1">Seedling</tissue>
    </source>
</reference>
<dbReference type="Proteomes" id="UP000824890">
    <property type="component" value="Unassembled WGS sequence"/>
</dbReference>